<organism evidence="1 2">
    <name type="scientific">Clostridium mobile</name>
    <dbReference type="NCBI Taxonomy" id="2841512"/>
    <lineage>
        <taxon>Bacteria</taxon>
        <taxon>Bacillati</taxon>
        <taxon>Bacillota</taxon>
        <taxon>Clostridia</taxon>
        <taxon>Eubacteriales</taxon>
        <taxon>Clostridiaceae</taxon>
        <taxon>Clostridium</taxon>
    </lineage>
</organism>
<proteinExistence type="predicted"/>
<name>A0ABS6EKZ8_9CLOT</name>
<evidence type="ECO:0000313" key="2">
    <source>
        <dbReference type="Proteomes" id="UP000726170"/>
    </source>
</evidence>
<gene>
    <name evidence="1" type="ORF">KQI86_16295</name>
</gene>
<dbReference type="RefSeq" id="WP_216440484.1">
    <property type="nucleotide sequence ID" value="NZ_JAHLQF010000004.1"/>
</dbReference>
<evidence type="ECO:0000313" key="1">
    <source>
        <dbReference type="EMBL" id="MBU5485882.1"/>
    </source>
</evidence>
<keyword evidence="2" id="KW-1185">Reference proteome</keyword>
<sequence>MKKLNNESKFIFSFNNKVLSHNRNISRCDSTFAFCVHPAWATTQELTFIFDEEFSKYIEALGYKHDFC</sequence>
<accession>A0ABS6EKZ8</accession>
<dbReference type="Proteomes" id="UP000726170">
    <property type="component" value="Unassembled WGS sequence"/>
</dbReference>
<protein>
    <submittedName>
        <fullName evidence="1">Uncharacterized protein</fullName>
    </submittedName>
</protein>
<dbReference type="EMBL" id="JAHLQF010000004">
    <property type="protein sequence ID" value="MBU5485882.1"/>
    <property type="molecule type" value="Genomic_DNA"/>
</dbReference>
<comment type="caution">
    <text evidence="1">The sequence shown here is derived from an EMBL/GenBank/DDBJ whole genome shotgun (WGS) entry which is preliminary data.</text>
</comment>
<reference evidence="1 2" key="1">
    <citation type="submission" date="2021-06" db="EMBL/GenBank/DDBJ databases">
        <authorList>
            <person name="Sun Q."/>
            <person name="Li D."/>
        </authorList>
    </citation>
    <scope>NUCLEOTIDE SEQUENCE [LARGE SCALE GENOMIC DNA]</scope>
    <source>
        <strain evidence="1 2">MSJ-11</strain>
    </source>
</reference>